<evidence type="ECO:0000313" key="1">
    <source>
        <dbReference type="EMBL" id="MEZ6852988.1"/>
    </source>
</evidence>
<sequence>MKGIVVAVHPTRGTTAVNIGEGNFAVLECEECVFRVNDIITGIRDDLFTQEVVNVTQGTRHTVMVESTDSTRKHALGFTR</sequence>
<accession>A0ABV4JU40</accession>
<organism evidence="1 2">
    <name type="scientific">Halodesulfovibrio aestuarii</name>
    <dbReference type="NCBI Taxonomy" id="126333"/>
    <lineage>
        <taxon>Bacteria</taxon>
        <taxon>Pseudomonadati</taxon>
        <taxon>Thermodesulfobacteriota</taxon>
        <taxon>Desulfovibrionia</taxon>
        <taxon>Desulfovibrionales</taxon>
        <taxon>Desulfovibrionaceae</taxon>
        <taxon>Halodesulfovibrio</taxon>
    </lineage>
</organism>
<evidence type="ECO:0000313" key="2">
    <source>
        <dbReference type="Proteomes" id="UP001568358"/>
    </source>
</evidence>
<protein>
    <submittedName>
        <fullName evidence="1">Uncharacterized protein</fullName>
    </submittedName>
</protein>
<proteinExistence type="predicted"/>
<gene>
    <name evidence="1" type="ORF">AB2Z07_05470</name>
</gene>
<reference evidence="1 2" key="1">
    <citation type="submission" date="2024-07" db="EMBL/GenBank/DDBJ databases">
        <title>Active virus-host system and metabolic interactions in a Lokiarchaeon culture.</title>
        <authorList>
            <person name="Ponce Toledo R.I."/>
            <person name="Rodrigues Oliveira T."/>
            <person name="Schleper C."/>
        </authorList>
    </citation>
    <scope>NUCLEOTIDE SEQUENCE [LARGE SCALE GENOMIC DNA]</scope>
    <source>
        <strain evidence="1 2">B35</strain>
    </source>
</reference>
<dbReference type="Proteomes" id="UP001568358">
    <property type="component" value="Unassembled WGS sequence"/>
</dbReference>
<comment type="caution">
    <text evidence="1">The sequence shown here is derived from an EMBL/GenBank/DDBJ whole genome shotgun (WGS) entry which is preliminary data.</text>
</comment>
<dbReference type="EMBL" id="JBFSOO010000003">
    <property type="protein sequence ID" value="MEZ6852988.1"/>
    <property type="molecule type" value="Genomic_DNA"/>
</dbReference>
<keyword evidence="2" id="KW-1185">Reference proteome</keyword>
<name>A0ABV4JU40_9BACT</name>
<dbReference type="RefSeq" id="WP_371150155.1">
    <property type="nucleotide sequence ID" value="NZ_JBFSOO010000003.1"/>
</dbReference>